<dbReference type="InterPro" id="IPR055551">
    <property type="entry name" value="DUF7127"/>
</dbReference>
<dbReference type="Proteomes" id="UP000011669">
    <property type="component" value="Unassembled WGS sequence"/>
</dbReference>
<comment type="caution">
    <text evidence="1">The sequence shown here is derived from an EMBL/GenBank/DDBJ whole genome shotgun (WGS) entry which is preliminary data.</text>
</comment>
<reference evidence="1 2" key="1">
    <citation type="journal article" date="2014" name="PLoS Genet.">
        <title>Phylogenetically driven sequencing of extremely halophilic archaea reveals strategies for static and dynamic osmo-response.</title>
        <authorList>
            <person name="Becker E.A."/>
            <person name="Seitzer P.M."/>
            <person name="Tritt A."/>
            <person name="Larsen D."/>
            <person name="Krusor M."/>
            <person name="Yao A.I."/>
            <person name="Wu D."/>
            <person name="Madern D."/>
            <person name="Eisen J.A."/>
            <person name="Darling A.E."/>
            <person name="Facciotti M.T."/>
        </authorList>
    </citation>
    <scope>NUCLEOTIDE SEQUENCE [LARGE SCALE GENOMIC DNA]</scope>
    <source>
        <strain evidence="1 2">DSM 5350</strain>
    </source>
</reference>
<name>M0MR44_9EURY</name>
<dbReference type="EMBL" id="AOMD01000009">
    <property type="protein sequence ID" value="EMA47214.1"/>
    <property type="molecule type" value="Genomic_DNA"/>
</dbReference>
<evidence type="ECO:0008006" key="3">
    <source>
        <dbReference type="Google" id="ProtNLM"/>
    </source>
</evidence>
<dbReference type="AlphaFoldDB" id="M0MR44"/>
<evidence type="ECO:0000313" key="1">
    <source>
        <dbReference type="EMBL" id="EMA47214.1"/>
    </source>
</evidence>
<accession>M0MR44</accession>
<gene>
    <name evidence="1" type="ORF">C449_02080</name>
</gene>
<dbReference type="InParanoid" id="M0MR44"/>
<dbReference type="RefSeq" id="WP_006076222.1">
    <property type="nucleotide sequence ID" value="NZ_AOMD01000009.1"/>
</dbReference>
<protein>
    <recommendedName>
        <fullName evidence="3">Hsp20/alpha crystallin family protein</fullName>
    </recommendedName>
</protein>
<dbReference type="STRING" id="1227455.C449_02080"/>
<keyword evidence="2" id="KW-1185">Reference proteome</keyword>
<organism evidence="1 2">
    <name type="scientific">Halococcus saccharolyticus DSM 5350</name>
    <dbReference type="NCBI Taxonomy" id="1227455"/>
    <lineage>
        <taxon>Archaea</taxon>
        <taxon>Methanobacteriati</taxon>
        <taxon>Methanobacteriota</taxon>
        <taxon>Stenosarchaea group</taxon>
        <taxon>Halobacteria</taxon>
        <taxon>Halobacteriales</taxon>
        <taxon>Halococcaceae</taxon>
        <taxon>Halococcus</taxon>
    </lineage>
</organism>
<dbReference type="PATRIC" id="fig|1227455.4.peg.424"/>
<evidence type="ECO:0000313" key="2">
    <source>
        <dbReference type="Proteomes" id="UP000011669"/>
    </source>
</evidence>
<sequence length="79" mass="8598">MRTPQELRTTDDRGTVVTEYEYDDGSLVAVDFGADRGDLAVDVLDDTAIVVASDEQFEFELPDEATEVAANNGVLTITE</sequence>
<dbReference type="Pfam" id="PF23444">
    <property type="entry name" value="DUF7127"/>
    <property type="match status" value="1"/>
</dbReference>
<proteinExistence type="predicted"/>